<feature type="transmembrane region" description="Helical" evidence="6">
    <location>
        <begin position="134"/>
        <end position="155"/>
    </location>
</feature>
<evidence type="ECO:0000256" key="2">
    <source>
        <dbReference type="ARBA" id="ARBA00022475"/>
    </source>
</evidence>
<dbReference type="RefSeq" id="WP_246107836.1">
    <property type="nucleotide sequence ID" value="NZ_VFPP01000001.1"/>
</dbReference>
<dbReference type="PANTHER" id="PTHR40277">
    <property type="entry name" value="BLL5419 PROTEIN"/>
    <property type="match status" value="1"/>
</dbReference>
<evidence type="ECO:0000256" key="4">
    <source>
        <dbReference type="ARBA" id="ARBA00022989"/>
    </source>
</evidence>
<keyword evidence="2" id="KW-1003">Cell membrane</keyword>
<comment type="caution">
    <text evidence="7">The sequence shown here is derived from an EMBL/GenBank/DDBJ whole genome shotgun (WGS) entry which is preliminary data.</text>
</comment>
<protein>
    <submittedName>
        <fullName evidence="7">Uncharacterized membrane protein YbhN (UPF0104 family)</fullName>
    </submittedName>
</protein>
<evidence type="ECO:0000256" key="5">
    <source>
        <dbReference type="ARBA" id="ARBA00023136"/>
    </source>
</evidence>
<accession>A0A543JDA5</accession>
<evidence type="ECO:0000256" key="3">
    <source>
        <dbReference type="ARBA" id="ARBA00022692"/>
    </source>
</evidence>
<dbReference type="InterPro" id="IPR022791">
    <property type="entry name" value="L-PG_synthase/AglD"/>
</dbReference>
<feature type="transmembrane region" description="Helical" evidence="6">
    <location>
        <begin position="198"/>
        <end position="221"/>
    </location>
</feature>
<dbReference type="AlphaFoldDB" id="A0A543JDA5"/>
<keyword evidence="4 6" id="KW-1133">Transmembrane helix</keyword>
<feature type="transmembrane region" description="Helical" evidence="6">
    <location>
        <begin position="281"/>
        <end position="299"/>
    </location>
</feature>
<dbReference type="Proteomes" id="UP000316628">
    <property type="component" value="Unassembled WGS sequence"/>
</dbReference>
<keyword evidence="5 6" id="KW-0472">Membrane</keyword>
<feature type="transmembrane region" description="Helical" evidence="6">
    <location>
        <begin position="20"/>
        <end position="38"/>
    </location>
</feature>
<feature type="transmembrane region" description="Helical" evidence="6">
    <location>
        <begin position="233"/>
        <end position="251"/>
    </location>
</feature>
<comment type="subcellular location">
    <subcellularLocation>
        <location evidence="1">Cell membrane</location>
        <topology evidence="1">Multi-pass membrane protein</topology>
    </subcellularLocation>
</comment>
<evidence type="ECO:0000313" key="7">
    <source>
        <dbReference type="EMBL" id="TQM80833.1"/>
    </source>
</evidence>
<sequence>MSSRTPPPLTRRLPLAWPWLRLAGAVVILVGLGWRLGAEAFLAGLRAVDGWAVAAALGIGLLTTVASAWRWCLIARRLGLPLTLAAAVSDYYRALLLNAVLPAGVLGDVHRAVSHGRQAGDVGRGVRAVVLERGAGQAVLIAVGVAVVLTGSVPVDVPAPAVPAAVLVLASACLSAKVRRAVRATWHDARTGLLDRGVLPEVALLSAAALAGHVALFAVAARAAGAEVPLTRLLPLLVVALLVMAVPLNVGGFGPREAFLAVAFGSAGLGAAQGLTTGVVYGVLALIGSLPGVLTLFRTSEQRQVRPERLDEDREHVPALVG</sequence>
<evidence type="ECO:0000313" key="8">
    <source>
        <dbReference type="Proteomes" id="UP000316628"/>
    </source>
</evidence>
<dbReference type="GO" id="GO:0005886">
    <property type="term" value="C:plasma membrane"/>
    <property type="evidence" value="ECO:0007669"/>
    <property type="project" value="UniProtKB-SubCell"/>
</dbReference>
<reference evidence="7 8" key="1">
    <citation type="submission" date="2019-06" db="EMBL/GenBank/DDBJ databases">
        <title>Sequencing the genomes of 1000 actinobacteria strains.</title>
        <authorList>
            <person name="Klenk H.-P."/>
        </authorList>
    </citation>
    <scope>NUCLEOTIDE SEQUENCE [LARGE SCALE GENOMIC DNA]</scope>
    <source>
        <strain evidence="7 8">DSM 45456</strain>
    </source>
</reference>
<name>A0A543JDA5_9PSEU</name>
<dbReference type="PANTHER" id="PTHR40277:SF1">
    <property type="entry name" value="BLL5419 PROTEIN"/>
    <property type="match status" value="1"/>
</dbReference>
<evidence type="ECO:0000256" key="1">
    <source>
        <dbReference type="ARBA" id="ARBA00004651"/>
    </source>
</evidence>
<gene>
    <name evidence="7" type="ORF">FHX81_3181</name>
</gene>
<proteinExistence type="predicted"/>
<keyword evidence="3 6" id="KW-0812">Transmembrane</keyword>
<dbReference type="EMBL" id="VFPP01000001">
    <property type="protein sequence ID" value="TQM80833.1"/>
    <property type="molecule type" value="Genomic_DNA"/>
</dbReference>
<keyword evidence="8" id="KW-1185">Reference proteome</keyword>
<dbReference type="Pfam" id="PF03706">
    <property type="entry name" value="LPG_synthase_TM"/>
    <property type="match status" value="1"/>
</dbReference>
<evidence type="ECO:0000256" key="6">
    <source>
        <dbReference type="SAM" id="Phobius"/>
    </source>
</evidence>
<feature type="transmembrane region" description="Helical" evidence="6">
    <location>
        <begin position="50"/>
        <end position="71"/>
    </location>
</feature>
<organism evidence="7 8">
    <name type="scientific">Saccharothrix saharensis</name>
    <dbReference type="NCBI Taxonomy" id="571190"/>
    <lineage>
        <taxon>Bacteria</taxon>
        <taxon>Bacillati</taxon>
        <taxon>Actinomycetota</taxon>
        <taxon>Actinomycetes</taxon>
        <taxon>Pseudonocardiales</taxon>
        <taxon>Pseudonocardiaceae</taxon>
        <taxon>Saccharothrix</taxon>
    </lineage>
</organism>